<sequence>MSSQSKAQDAAIIHTASHAIQAKLSTVQHGYYNDPFLQPMARGIADKSPRTLIQPIIRRGTHARVVAIDRSITSFLNMKLESKARQLVVLGSGRDTSYLRYRFGHFQTSSTADYDGEVRWYEVDHSSVITQKVFDWLPGCIPNGCELKRNAAVHHSDHYEATESYVLSIVCDKIHDNSKDNSSPIQQQSSYHLIGHDLRHPPSHLFHLLSHPQHGYNPSIPTLFIMECVFMYLPERSTRELLQYISHITVCSSSSSSSGCNKEAFAAVVLYDPILNNDRFGNVMLYNLQKAGIILPKRQKENEDDDDEDGSRLSLEATATLSCQLSKFIECNYQKVVVSDMLSAYNNGVVQSQDVIKATQCEMLDELEEFELLMRHYCFCVAVAAIGDDSVGYGMVEVGADSVMGFQDGHCITNSG</sequence>
<dbReference type="Proteomes" id="UP001530400">
    <property type="component" value="Unassembled WGS sequence"/>
</dbReference>
<comment type="caution">
    <text evidence="8">The sequence shown here is derived from an EMBL/GenBank/DDBJ whole genome shotgun (WGS) entry which is preliminary data.</text>
</comment>
<organism evidence="8 9">
    <name type="scientific">Cyclotella atomus</name>
    <dbReference type="NCBI Taxonomy" id="382360"/>
    <lineage>
        <taxon>Eukaryota</taxon>
        <taxon>Sar</taxon>
        <taxon>Stramenopiles</taxon>
        <taxon>Ochrophyta</taxon>
        <taxon>Bacillariophyta</taxon>
        <taxon>Coscinodiscophyceae</taxon>
        <taxon>Thalassiosirophycidae</taxon>
        <taxon>Stephanodiscales</taxon>
        <taxon>Stephanodiscaceae</taxon>
        <taxon>Cyclotella</taxon>
    </lineage>
</organism>
<name>A0ABD3PCS4_9STRA</name>
<dbReference type="AlphaFoldDB" id="A0ABD3PCS4"/>
<dbReference type="InterPro" id="IPR016651">
    <property type="entry name" value="LCMT1"/>
</dbReference>
<evidence type="ECO:0000313" key="9">
    <source>
        <dbReference type="Proteomes" id="UP001530400"/>
    </source>
</evidence>
<dbReference type="EC" id="2.1.1.233" evidence="6"/>
<dbReference type="GO" id="GO:0032259">
    <property type="term" value="P:methylation"/>
    <property type="evidence" value="ECO:0007669"/>
    <property type="project" value="UniProtKB-KW"/>
</dbReference>
<dbReference type="EMBL" id="JALLPJ020000683">
    <property type="protein sequence ID" value="KAL3785647.1"/>
    <property type="molecule type" value="Genomic_DNA"/>
</dbReference>
<feature type="binding site" evidence="7">
    <location>
        <position position="64"/>
    </location>
    <ligand>
        <name>S-adenosyl-L-methionine</name>
        <dbReference type="ChEBI" id="CHEBI:59789"/>
    </ligand>
</feature>
<comment type="function">
    <text evidence="6">Methylates the carboxyl group of the C-terminal leucine residue of protein phosphatase 2A catalytic subunits to form alpha-leucine ester residues.</text>
</comment>
<evidence type="ECO:0000256" key="3">
    <source>
        <dbReference type="ARBA" id="ARBA00022603"/>
    </source>
</evidence>
<reference evidence="8 9" key="1">
    <citation type="submission" date="2024-10" db="EMBL/GenBank/DDBJ databases">
        <title>Updated reference genomes for cyclostephanoid diatoms.</title>
        <authorList>
            <person name="Roberts W.R."/>
            <person name="Alverson A.J."/>
        </authorList>
    </citation>
    <scope>NUCLEOTIDE SEQUENCE [LARGE SCALE GENOMIC DNA]</scope>
    <source>
        <strain evidence="8 9">AJA010-31</strain>
    </source>
</reference>
<dbReference type="Pfam" id="PF04072">
    <property type="entry name" value="LCM"/>
    <property type="match status" value="2"/>
</dbReference>
<feature type="binding site" evidence="7">
    <location>
        <begin position="197"/>
        <end position="198"/>
    </location>
    <ligand>
        <name>S-adenosyl-L-methionine</name>
        <dbReference type="ChEBI" id="CHEBI:59789"/>
    </ligand>
</feature>
<accession>A0ABD3PCS4</accession>
<comment type="catalytic activity">
    <reaction evidence="1 6">
        <text>[phosphatase 2A protein]-C-terminal L-leucine + S-adenosyl-L-methionine = [phosphatase 2A protein]-C-terminal L-leucine methyl ester + S-adenosyl-L-homocysteine</text>
        <dbReference type="Rhea" id="RHEA:48544"/>
        <dbReference type="Rhea" id="RHEA-COMP:12134"/>
        <dbReference type="Rhea" id="RHEA-COMP:12135"/>
        <dbReference type="ChEBI" id="CHEBI:57856"/>
        <dbReference type="ChEBI" id="CHEBI:59789"/>
        <dbReference type="ChEBI" id="CHEBI:90516"/>
        <dbReference type="ChEBI" id="CHEBI:90517"/>
        <dbReference type="EC" id="2.1.1.233"/>
    </reaction>
</comment>
<gene>
    <name evidence="8" type="ORF">ACHAWO_012448</name>
</gene>
<protein>
    <recommendedName>
        <fullName evidence="6">Leucine carboxyl methyltransferase 1</fullName>
        <ecNumber evidence="6">2.1.1.233</ecNumber>
    </recommendedName>
</protein>
<feature type="binding site" evidence="7">
    <location>
        <position position="227"/>
    </location>
    <ligand>
        <name>S-adenosyl-L-methionine</name>
        <dbReference type="ChEBI" id="CHEBI:59789"/>
    </ligand>
</feature>
<keyword evidence="3 6" id="KW-0489">Methyltransferase</keyword>
<evidence type="ECO:0000256" key="4">
    <source>
        <dbReference type="ARBA" id="ARBA00022679"/>
    </source>
</evidence>
<comment type="similarity">
    <text evidence="2 6">Belongs to the methyltransferase superfamily. LCMT family.</text>
</comment>
<dbReference type="PANTHER" id="PTHR13600">
    <property type="entry name" value="LEUCINE CARBOXYL METHYLTRANSFERASE"/>
    <property type="match status" value="1"/>
</dbReference>
<keyword evidence="4 6" id="KW-0808">Transferase</keyword>
<feature type="binding site" evidence="7">
    <location>
        <position position="91"/>
    </location>
    <ligand>
        <name>S-adenosyl-L-methionine</name>
        <dbReference type="ChEBI" id="CHEBI:59789"/>
    </ligand>
</feature>
<evidence type="ECO:0000256" key="7">
    <source>
        <dbReference type="PIRSR" id="PIRSR016305-1"/>
    </source>
</evidence>
<dbReference type="PIRSF" id="PIRSF016305">
    <property type="entry name" value="LCM_mtfrase"/>
    <property type="match status" value="1"/>
</dbReference>
<keyword evidence="9" id="KW-1185">Reference proteome</keyword>
<evidence type="ECO:0000313" key="8">
    <source>
        <dbReference type="EMBL" id="KAL3785647.1"/>
    </source>
</evidence>
<evidence type="ECO:0000256" key="1">
    <source>
        <dbReference type="ARBA" id="ARBA00000724"/>
    </source>
</evidence>
<dbReference type="SUPFAM" id="SSF53335">
    <property type="entry name" value="S-adenosyl-L-methionine-dependent methyltransferases"/>
    <property type="match status" value="1"/>
</dbReference>
<evidence type="ECO:0000256" key="2">
    <source>
        <dbReference type="ARBA" id="ARBA00010703"/>
    </source>
</evidence>
<dbReference type="GO" id="GO:0018423">
    <property type="term" value="F:protein C-terminal leucine carboxyl O-methyltransferase activity"/>
    <property type="evidence" value="ECO:0007669"/>
    <property type="project" value="UniProtKB-EC"/>
</dbReference>
<dbReference type="InterPro" id="IPR007213">
    <property type="entry name" value="Ppm1/Ppm2/Tcmp"/>
</dbReference>
<evidence type="ECO:0000256" key="5">
    <source>
        <dbReference type="ARBA" id="ARBA00022691"/>
    </source>
</evidence>
<proteinExistence type="inferred from homology"/>
<dbReference type="Gene3D" id="3.40.50.150">
    <property type="entry name" value="Vaccinia Virus protein VP39"/>
    <property type="match status" value="1"/>
</dbReference>
<evidence type="ECO:0000256" key="6">
    <source>
        <dbReference type="PIRNR" id="PIRNR016305"/>
    </source>
</evidence>
<dbReference type="PANTHER" id="PTHR13600:SF21">
    <property type="entry name" value="LEUCINE CARBOXYL METHYLTRANSFERASE 1"/>
    <property type="match status" value="1"/>
</dbReference>
<dbReference type="InterPro" id="IPR029063">
    <property type="entry name" value="SAM-dependent_MTases_sf"/>
</dbReference>
<keyword evidence="5 6" id="KW-0949">S-adenosyl-L-methionine</keyword>